<dbReference type="Proteomes" id="UP001295684">
    <property type="component" value="Unassembled WGS sequence"/>
</dbReference>
<keyword evidence="3" id="KW-1185">Reference proteome</keyword>
<comment type="caution">
    <text evidence="2">The sequence shown here is derived from an EMBL/GenBank/DDBJ whole genome shotgun (WGS) entry which is preliminary data.</text>
</comment>
<accession>A0AAD1XDJ7</accession>
<gene>
    <name evidence="2" type="ORF">ECRASSUSDP1_LOCUS13653</name>
</gene>
<evidence type="ECO:0000313" key="3">
    <source>
        <dbReference type="Proteomes" id="UP001295684"/>
    </source>
</evidence>
<dbReference type="EMBL" id="CAMPGE010013604">
    <property type="protein sequence ID" value="CAI2372324.1"/>
    <property type="molecule type" value="Genomic_DNA"/>
</dbReference>
<evidence type="ECO:0000313" key="2">
    <source>
        <dbReference type="EMBL" id="CAI2372324.1"/>
    </source>
</evidence>
<evidence type="ECO:0000256" key="1">
    <source>
        <dbReference type="SAM" id="MobiDB-lite"/>
    </source>
</evidence>
<proteinExistence type="predicted"/>
<protein>
    <submittedName>
        <fullName evidence="2">Uncharacterized protein</fullName>
    </submittedName>
</protein>
<dbReference type="AlphaFoldDB" id="A0AAD1XDJ7"/>
<reference evidence="2" key="1">
    <citation type="submission" date="2023-07" db="EMBL/GenBank/DDBJ databases">
        <authorList>
            <consortium name="AG Swart"/>
            <person name="Singh M."/>
            <person name="Singh A."/>
            <person name="Seah K."/>
            <person name="Emmerich C."/>
        </authorList>
    </citation>
    <scope>NUCLEOTIDE SEQUENCE</scope>
    <source>
        <strain evidence="2">DP1</strain>
    </source>
</reference>
<sequence>MGQGTCCQKRVNHTEHLQKEENKKLMEPKREKSLGKDHRQKLISKPRRLFMKSKKRESPSPVQINLRNEKLYICERSKSKEKFGSSCKPAARPNYICFNDKLKNGKRKSKPKPKPKRLSCLVHLSRIAPT</sequence>
<name>A0AAD1XDJ7_EUPCR</name>
<feature type="region of interest" description="Disordered" evidence="1">
    <location>
        <begin position="1"/>
        <end position="39"/>
    </location>
</feature>
<feature type="compositionally biased region" description="Basic and acidic residues" evidence="1">
    <location>
        <begin position="12"/>
        <end position="37"/>
    </location>
</feature>
<organism evidence="2 3">
    <name type="scientific">Euplotes crassus</name>
    <dbReference type="NCBI Taxonomy" id="5936"/>
    <lineage>
        <taxon>Eukaryota</taxon>
        <taxon>Sar</taxon>
        <taxon>Alveolata</taxon>
        <taxon>Ciliophora</taxon>
        <taxon>Intramacronucleata</taxon>
        <taxon>Spirotrichea</taxon>
        <taxon>Hypotrichia</taxon>
        <taxon>Euplotida</taxon>
        <taxon>Euplotidae</taxon>
        <taxon>Moneuplotes</taxon>
    </lineage>
</organism>